<feature type="compositionally biased region" description="Low complexity" evidence="2">
    <location>
        <begin position="158"/>
        <end position="171"/>
    </location>
</feature>
<dbReference type="AlphaFoldDB" id="A0A923MAG8"/>
<feature type="region of interest" description="Disordered" evidence="2">
    <location>
        <begin position="352"/>
        <end position="406"/>
    </location>
</feature>
<dbReference type="EMBL" id="JACORU010000005">
    <property type="protein sequence ID" value="MBC5765744.1"/>
    <property type="molecule type" value="Genomic_DNA"/>
</dbReference>
<accession>A0A923MAG8</accession>
<evidence type="ECO:0000256" key="1">
    <source>
        <dbReference type="SAM" id="Coils"/>
    </source>
</evidence>
<feature type="compositionally biased region" description="Low complexity" evidence="2">
    <location>
        <begin position="357"/>
        <end position="390"/>
    </location>
</feature>
<feature type="coiled-coil region" evidence="1">
    <location>
        <begin position="240"/>
        <end position="267"/>
    </location>
</feature>
<proteinExistence type="predicted"/>
<feature type="region of interest" description="Disordered" evidence="2">
    <location>
        <begin position="595"/>
        <end position="623"/>
    </location>
</feature>
<keyword evidence="1" id="KW-0175">Coiled coil</keyword>
<keyword evidence="4" id="KW-1185">Reference proteome</keyword>
<evidence type="ECO:0000313" key="3">
    <source>
        <dbReference type="EMBL" id="MBC5765744.1"/>
    </source>
</evidence>
<gene>
    <name evidence="3" type="ORF">H8R02_14845</name>
</gene>
<protein>
    <submittedName>
        <fullName evidence="3">Uncharacterized protein</fullName>
    </submittedName>
</protein>
<comment type="caution">
    <text evidence="3">The sequence shown here is derived from an EMBL/GenBank/DDBJ whole genome shotgun (WGS) entry which is preliminary data.</text>
</comment>
<name>A0A923MAG8_9BURK</name>
<feature type="region of interest" description="Disordered" evidence="2">
    <location>
        <begin position="158"/>
        <end position="202"/>
    </location>
</feature>
<dbReference type="RefSeq" id="WP_187082218.1">
    <property type="nucleotide sequence ID" value="NZ_JACORU010000005.1"/>
</dbReference>
<sequence length="638" mass="67039">MRSSRISRGVPALLAVFAVAFLLPAAAVTLGAARGDVAIGRPIDIAVPLVLDSGEAEPCLKADVMQGGTRMGGIALRIETGPAGAAARIVSAGVLEEPTLTFDLHVGCGRKVTRRYVMLATFPAQGQVASKDASPAPAAENRAAMPARVPAPLPAAAPAAAVPQATRATAPPSVPAPTHRKAAAAAAAPSRMAGEAQAPPSDAVLSLRTTPLLLTPEDGGQRRADAAGLWRTLQAPPDELARKVDRLETMEREVQSLRTLVQQNRAALAAMRPSQGESAAGREWITVLLAAAAVLLALGSAAWWWRSRAAPAPASRWWVRDPGAHSRTGGDGDFVVETSQPPLRVTRPALVAQASEPAGAQAPPTATATATATAFATRPTTPPRAAAEPPQSNTPDSRPLPGPVEFMPSQAASLRSVKAAELADIEQQAQFFLAIGHAAQAANVLEAHVHDHADTSPVVWLDLLEIYHSLGQREDYERIRAMFAAQFGGNVPDFEGYRTQSGGLLDYRRALTRIVALWPSPRVLEVIEESIFSRPDNGSEAFDLEAYRDLLMLYNVGKLLMQDGEGAASQVESHASGWGSTDLQPLSALVNEAHSVSPLDRPPRASMLTTAAEGDGPDIDLDSLLPADDFDSVRVGKA</sequence>
<reference evidence="3" key="1">
    <citation type="submission" date="2020-08" db="EMBL/GenBank/DDBJ databases">
        <title>Ramlibacter sp. GTP1 16S ribosomal RNA gene genome sequencing and assembly.</title>
        <authorList>
            <person name="Kang M."/>
        </authorList>
    </citation>
    <scope>NUCLEOTIDE SEQUENCE</scope>
    <source>
        <strain evidence="3">GTP1</strain>
    </source>
</reference>
<dbReference type="Proteomes" id="UP000596827">
    <property type="component" value="Unassembled WGS sequence"/>
</dbReference>
<evidence type="ECO:0000313" key="4">
    <source>
        <dbReference type="Proteomes" id="UP000596827"/>
    </source>
</evidence>
<organism evidence="3 4">
    <name type="scientific">Ramlibacter albus</name>
    <dbReference type="NCBI Taxonomy" id="2079448"/>
    <lineage>
        <taxon>Bacteria</taxon>
        <taxon>Pseudomonadati</taxon>
        <taxon>Pseudomonadota</taxon>
        <taxon>Betaproteobacteria</taxon>
        <taxon>Burkholderiales</taxon>
        <taxon>Comamonadaceae</taxon>
        <taxon>Ramlibacter</taxon>
    </lineage>
</organism>
<evidence type="ECO:0000256" key="2">
    <source>
        <dbReference type="SAM" id="MobiDB-lite"/>
    </source>
</evidence>